<dbReference type="InterPro" id="IPR023210">
    <property type="entry name" value="NADP_OxRdtase_dom"/>
</dbReference>
<accession>A0A1M5GWP2</accession>
<gene>
    <name evidence="2" type="ORF">SAMN04487965_3281</name>
</gene>
<name>A0A1M5GWP2_9GAMM</name>
<dbReference type="RefSeq" id="WP_073277166.1">
    <property type="nucleotide sequence ID" value="NZ_FQVA01000006.1"/>
</dbReference>
<dbReference type="EMBL" id="FQVA01000006">
    <property type="protein sequence ID" value="SHG08166.1"/>
    <property type="molecule type" value="Genomic_DNA"/>
</dbReference>
<dbReference type="AlphaFoldDB" id="A0A1M5GWP2"/>
<dbReference type="PANTHER" id="PTHR43312:SF1">
    <property type="entry name" value="NADP-DEPENDENT OXIDOREDUCTASE DOMAIN-CONTAINING PROTEIN"/>
    <property type="match status" value="1"/>
</dbReference>
<protein>
    <submittedName>
        <fullName evidence="2">Aldo/keto reductase</fullName>
    </submittedName>
</protein>
<dbReference type="PANTHER" id="PTHR43312">
    <property type="entry name" value="D-THREO-ALDOSE 1-DEHYDROGENASE"/>
    <property type="match status" value="1"/>
</dbReference>
<evidence type="ECO:0000313" key="2">
    <source>
        <dbReference type="EMBL" id="SHG08166.1"/>
    </source>
</evidence>
<dbReference type="STRING" id="494016.SAMN04487965_3281"/>
<dbReference type="Proteomes" id="UP000184170">
    <property type="component" value="Unassembled WGS sequence"/>
</dbReference>
<organism evidence="2 3">
    <name type="scientific">Microbulbifer donghaiensis</name>
    <dbReference type="NCBI Taxonomy" id="494016"/>
    <lineage>
        <taxon>Bacteria</taxon>
        <taxon>Pseudomonadati</taxon>
        <taxon>Pseudomonadota</taxon>
        <taxon>Gammaproteobacteria</taxon>
        <taxon>Cellvibrionales</taxon>
        <taxon>Microbulbiferaceae</taxon>
        <taxon>Microbulbifer</taxon>
    </lineage>
</organism>
<proteinExistence type="predicted"/>
<keyword evidence="3" id="KW-1185">Reference proteome</keyword>
<dbReference type="SUPFAM" id="SSF51430">
    <property type="entry name" value="NAD(P)-linked oxidoreductase"/>
    <property type="match status" value="1"/>
</dbReference>
<reference evidence="3" key="1">
    <citation type="submission" date="2016-11" db="EMBL/GenBank/DDBJ databases">
        <authorList>
            <person name="Varghese N."/>
            <person name="Submissions S."/>
        </authorList>
    </citation>
    <scope>NUCLEOTIDE SEQUENCE [LARGE SCALE GENOMIC DNA]</scope>
    <source>
        <strain evidence="3">CGMCC 1.7063</strain>
    </source>
</reference>
<evidence type="ECO:0000313" key="3">
    <source>
        <dbReference type="Proteomes" id="UP000184170"/>
    </source>
</evidence>
<sequence length="310" mass="34387">MPSNLTRRQSLKLISAGLTAALLPAGLLWAQSSERLSKPIPSTGKTLPVIGLGTWRTFNVGSDPQLLKARTEVVEAFFADGGGLIDSSPMYGSAPDVIGYALKRLGIPASLFSAEKVWSPAGGSVREQVARLAERWGVQHFDLMQVHNLTDWREYLPALREMKAAGTIDYVGVTTSHGRRHAELEKIMASEDIDFAQMTYNISHRDVEKRLLPLARERGIAVIANRPYDGGSLIKGLKRREQVPEWATQEFDCRTWADFLLKFIVSHPAVNCAIPATTRVDHLNENMRAGRAPLPSADTRQRMIKYIESL</sequence>
<dbReference type="InterPro" id="IPR036812">
    <property type="entry name" value="NAD(P)_OxRdtase_dom_sf"/>
</dbReference>
<dbReference type="Gene3D" id="3.20.20.100">
    <property type="entry name" value="NADP-dependent oxidoreductase domain"/>
    <property type="match status" value="1"/>
</dbReference>
<evidence type="ECO:0000259" key="1">
    <source>
        <dbReference type="Pfam" id="PF00248"/>
    </source>
</evidence>
<dbReference type="Pfam" id="PF00248">
    <property type="entry name" value="Aldo_ket_red"/>
    <property type="match status" value="1"/>
</dbReference>
<dbReference type="OrthoDB" id="8563187at2"/>
<dbReference type="CDD" id="cd19095">
    <property type="entry name" value="AKR_PA4992-like"/>
    <property type="match status" value="1"/>
</dbReference>
<feature type="domain" description="NADP-dependent oxidoreductase" evidence="1">
    <location>
        <begin position="50"/>
        <end position="299"/>
    </location>
</feature>
<dbReference type="InterPro" id="IPR053135">
    <property type="entry name" value="AKR2_Oxidoreductase"/>
</dbReference>